<dbReference type="EMBL" id="CP011371">
    <property type="protein sequence ID" value="AKJ28939.1"/>
    <property type="molecule type" value="Genomic_DNA"/>
</dbReference>
<keyword evidence="3" id="KW-1185">Reference proteome</keyword>
<dbReference type="Proteomes" id="UP000035352">
    <property type="component" value="Chromosome"/>
</dbReference>
<evidence type="ECO:0000313" key="3">
    <source>
        <dbReference type="Proteomes" id="UP000035352"/>
    </source>
</evidence>
<reference evidence="2 3" key="1">
    <citation type="submission" date="2015-05" db="EMBL/GenBank/DDBJ databases">
        <authorList>
            <person name="Tang B."/>
            <person name="Yu Y."/>
        </authorList>
    </citation>
    <scope>NUCLEOTIDE SEQUENCE [LARGE SCALE GENOMIC DNA]</scope>
    <source>
        <strain evidence="2 3">DSM 7029</strain>
    </source>
</reference>
<sequence length="70" mass="7328">MKRLLSIIFGALVGGAAAFLTAAALSQWHSSSAKSEDEMGTVALVGMAFTVVCSLAGAGIGNRLYRRRLR</sequence>
<evidence type="ECO:0000256" key="1">
    <source>
        <dbReference type="SAM" id="Phobius"/>
    </source>
</evidence>
<organism evidence="2 3">
    <name type="scientific">Caldimonas brevitalea</name>
    <dbReference type="NCBI Taxonomy" id="413882"/>
    <lineage>
        <taxon>Bacteria</taxon>
        <taxon>Pseudomonadati</taxon>
        <taxon>Pseudomonadota</taxon>
        <taxon>Betaproteobacteria</taxon>
        <taxon>Burkholderiales</taxon>
        <taxon>Sphaerotilaceae</taxon>
        <taxon>Caldimonas</taxon>
    </lineage>
</organism>
<gene>
    <name evidence="2" type="ORF">AAW51_2248</name>
</gene>
<protein>
    <submittedName>
        <fullName evidence="2">Uncharacterized protein</fullName>
    </submittedName>
</protein>
<keyword evidence="1" id="KW-0472">Membrane</keyword>
<accession>A0A0G3BHM5</accession>
<dbReference type="KEGG" id="pbh:AAW51_2248"/>
<dbReference type="AlphaFoldDB" id="A0A0G3BHM5"/>
<keyword evidence="1" id="KW-1133">Transmembrane helix</keyword>
<keyword evidence="1" id="KW-0812">Transmembrane</keyword>
<evidence type="ECO:0000313" key="2">
    <source>
        <dbReference type="EMBL" id="AKJ28939.1"/>
    </source>
</evidence>
<name>A0A0G3BHM5_9BURK</name>
<proteinExistence type="predicted"/>
<feature type="transmembrane region" description="Helical" evidence="1">
    <location>
        <begin position="43"/>
        <end position="65"/>
    </location>
</feature>